<dbReference type="AlphaFoldDB" id="A0A3M7LE56"/>
<evidence type="ECO:0000313" key="2">
    <source>
        <dbReference type="EMBL" id="RMZ61013.1"/>
    </source>
</evidence>
<proteinExistence type="predicted"/>
<dbReference type="SUPFAM" id="SSF81901">
    <property type="entry name" value="HCP-like"/>
    <property type="match status" value="1"/>
</dbReference>
<accession>A0A3M7LE56</accession>
<keyword evidence="1" id="KW-0732">Signal</keyword>
<evidence type="ECO:0000313" key="3">
    <source>
        <dbReference type="Proteomes" id="UP000267524"/>
    </source>
</evidence>
<gene>
    <name evidence="2" type="ORF">D1632_03325</name>
</gene>
<evidence type="ECO:0008006" key="4">
    <source>
        <dbReference type="Google" id="ProtNLM"/>
    </source>
</evidence>
<feature type="chain" id="PRO_5017938291" description="Tetratricopeptide repeat protein" evidence="1">
    <location>
        <begin position="20"/>
        <end position="204"/>
    </location>
</feature>
<dbReference type="EMBL" id="QWIV01000005">
    <property type="protein sequence ID" value="RMZ61013.1"/>
    <property type="molecule type" value="Genomic_DNA"/>
</dbReference>
<keyword evidence="3" id="KW-1185">Reference proteome</keyword>
<sequence length="204" mass="23030">MKKTLFFFCLLMAGFWANAQAIPDKNLQQFVLQLNTAKTENDYNNLFKKFTQSHTSEPWQAYYYAAVALYLKNDLLIKKKSIQSVKESIAIAEKYAYGTINSQPNNSEIQILLGLITLQKISLDSSSSVQKDLSAVSEYLSKAEALSSNNPRLTLLKAKIAQQTNPADKEDSESLYQKASKDFETYKSSDSFAPNWGKQLLKNN</sequence>
<name>A0A3M7LE56_9FLAO</name>
<reference evidence="2 3" key="1">
    <citation type="submission" date="2018-08" db="EMBL/GenBank/DDBJ databases">
        <title>Chryseobacterium nematophagum: a novel matrix digesting pathogen of nematodes.</title>
        <authorList>
            <person name="Page A."/>
            <person name="Roberts M."/>
            <person name="Felix M.-A."/>
            <person name="Weir W."/>
        </authorList>
    </citation>
    <scope>NUCLEOTIDE SEQUENCE [LARGE SCALE GENOMIC DNA]</scope>
    <source>
        <strain evidence="2 3">JUb275</strain>
    </source>
</reference>
<comment type="caution">
    <text evidence="2">The sequence shown here is derived from an EMBL/GenBank/DDBJ whole genome shotgun (WGS) entry which is preliminary data.</text>
</comment>
<dbReference type="Proteomes" id="UP000267524">
    <property type="component" value="Unassembled WGS sequence"/>
</dbReference>
<dbReference type="RefSeq" id="WP_122545818.1">
    <property type="nucleotide sequence ID" value="NZ_QWIV01000005.1"/>
</dbReference>
<feature type="signal peptide" evidence="1">
    <location>
        <begin position="1"/>
        <end position="19"/>
    </location>
</feature>
<protein>
    <recommendedName>
        <fullName evidence="4">Tetratricopeptide repeat protein</fullName>
    </recommendedName>
</protein>
<organism evidence="2 3">
    <name type="scientific">Chryseobacterium nematophagum</name>
    <dbReference type="NCBI Taxonomy" id="2305228"/>
    <lineage>
        <taxon>Bacteria</taxon>
        <taxon>Pseudomonadati</taxon>
        <taxon>Bacteroidota</taxon>
        <taxon>Flavobacteriia</taxon>
        <taxon>Flavobacteriales</taxon>
        <taxon>Weeksellaceae</taxon>
        <taxon>Chryseobacterium group</taxon>
        <taxon>Chryseobacterium</taxon>
    </lineage>
</organism>
<evidence type="ECO:0000256" key="1">
    <source>
        <dbReference type="SAM" id="SignalP"/>
    </source>
</evidence>